<evidence type="ECO:0000256" key="1">
    <source>
        <dbReference type="ARBA" id="ARBA00023125"/>
    </source>
</evidence>
<feature type="compositionally biased region" description="Low complexity" evidence="3">
    <location>
        <begin position="10"/>
        <end position="20"/>
    </location>
</feature>
<keyword evidence="1 2" id="KW-0238">DNA-binding</keyword>
<protein>
    <submittedName>
        <fullName evidence="5">TetR/AcrR family transcriptional regulator</fullName>
    </submittedName>
</protein>
<comment type="caution">
    <text evidence="5">The sequence shown here is derived from an EMBL/GenBank/DDBJ whole genome shotgun (WGS) entry which is preliminary data.</text>
</comment>
<organism evidence="5 6">
    <name type="scientific">Cupriavidus necator</name>
    <name type="common">Alcaligenes eutrophus</name>
    <name type="synonym">Ralstonia eutropha</name>
    <dbReference type="NCBI Taxonomy" id="106590"/>
    <lineage>
        <taxon>Bacteria</taxon>
        <taxon>Pseudomonadati</taxon>
        <taxon>Pseudomonadota</taxon>
        <taxon>Betaproteobacteria</taxon>
        <taxon>Burkholderiales</taxon>
        <taxon>Burkholderiaceae</taxon>
        <taxon>Cupriavidus</taxon>
    </lineage>
</organism>
<feature type="compositionally biased region" description="Basic and acidic residues" evidence="3">
    <location>
        <begin position="21"/>
        <end position="38"/>
    </location>
</feature>
<feature type="domain" description="HTH tetR-type" evidence="4">
    <location>
        <begin position="47"/>
        <end position="108"/>
    </location>
</feature>
<accession>A0A367PGC4</accession>
<dbReference type="Gene3D" id="1.10.357.10">
    <property type="entry name" value="Tetracycline Repressor, domain 2"/>
    <property type="match status" value="1"/>
</dbReference>
<dbReference type="Pfam" id="PF00440">
    <property type="entry name" value="TetR_N"/>
    <property type="match status" value="1"/>
</dbReference>
<dbReference type="GO" id="GO:0003677">
    <property type="term" value="F:DNA binding"/>
    <property type="evidence" value="ECO:0007669"/>
    <property type="project" value="UniProtKB-UniRule"/>
</dbReference>
<proteinExistence type="predicted"/>
<dbReference type="InterPro" id="IPR001647">
    <property type="entry name" value="HTH_TetR"/>
</dbReference>
<dbReference type="EMBL" id="QDHA01000042">
    <property type="protein sequence ID" value="RCJ06922.1"/>
    <property type="molecule type" value="Genomic_DNA"/>
</dbReference>
<reference evidence="5 6" key="1">
    <citation type="submission" date="2018-04" db="EMBL/GenBank/DDBJ databases">
        <title>Cupriavidus necator CR12 genome sequencing and assembly.</title>
        <authorList>
            <person name="Ben Fekih I."/>
            <person name="Mazhar H.S."/>
            <person name="Bello S.K."/>
            <person name="Rensing C."/>
        </authorList>
    </citation>
    <scope>NUCLEOTIDE SEQUENCE [LARGE SCALE GENOMIC DNA]</scope>
    <source>
        <strain evidence="5 6">CR12</strain>
    </source>
</reference>
<dbReference type="Pfam" id="PF17918">
    <property type="entry name" value="TetR_C_15"/>
    <property type="match status" value="1"/>
</dbReference>
<evidence type="ECO:0000256" key="2">
    <source>
        <dbReference type="PROSITE-ProRule" id="PRU00335"/>
    </source>
</evidence>
<dbReference type="Proteomes" id="UP000253501">
    <property type="component" value="Unassembled WGS sequence"/>
</dbReference>
<evidence type="ECO:0000313" key="6">
    <source>
        <dbReference type="Proteomes" id="UP000253501"/>
    </source>
</evidence>
<dbReference type="PROSITE" id="PS50977">
    <property type="entry name" value="HTH_TETR_2"/>
    <property type="match status" value="1"/>
</dbReference>
<dbReference type="InterPro" id="IPR041669">
    <property type="entry name" value="TetR_C_15"/>
</dbReference>
<evidence type="ECO:0000256" key="3">
    <source>
        <dbReference type="SAM" id="MobiDB-lite"/>
    </source>
</evidence>
<dbReference type="AlphaFoldDB" id="A0A367PGC4"/>
<feature type="region of interest" description="Disordered" evidence="3">
    <location>
        <begin position="1"/>
        <end position="44"/>
    </location>
</feature>
<evidence type="ECO:0000259" key="4">
    <source>
        <dbReference type="PROSITE" id="PS50977"/>
    </source>
</evidence>
<sequence length="254" mass="28501">MPTSPKSTSRRTAMTRARSASQREARMPMASKESEGLVRRPLQSRSEQSLANMVAACRALAEQRGNLDEISLGEVVAAAKTSIGAFYARFKDKEAMLAYVLDVVLGEAEQVALRSIAEHTVWQTGPAEAIVERIVHFYLSQYRENRGLFGAFLRHYTARGLEQNLMRKANRRIIGLIEPWLASQIRDRSRPVAIFEVRAAIQFVVGTLSNILLHDPGPLHLDDEAIEQHLNRMATRYLGLPEARPARGGRRLTR</sequence>
<dbReference type="SUPFAM" id="SSF46689">
    <property type="entry name" value="Homeodomain-like"/>
    <property type="match status" value="1"/>
</dbReference>
<dbReference type="InterPro" id="IPR009057">
    <property type="entry name" value="Homeodomain-like_sf"/>
</dbReference>
<evidence type="ECO:0000313" key="5">
    <source>
        <dbReference type="EMBL" id="RCJ06922.1"/>
    </source>
</evidence>
<feature type="DNA-binding region" description="H-T-H motif" evidence="2">
    <location>
        <begin position="71"/>
        <end position="90"/>
    </location>
</feature>
<gene>
    <name evidence="5" type="ORF">DDK22_18340</name>
</gene>
<name>A0A367PGC4_CUPNE</name>